<sequence>MMKPNKLPYLYTVLLLLVLVLVGCTNSTNEKSKEDSSDTSTASASDQQDEEANENDQVDKTDDESESKREVSASASNNSEEITPDAPETEEPNTSEETTTDKDTTDTYENEENDLLASYSVEEIEYARVWLQLGPNQQIEGLYVRKIPAGTTLEPDYFPIVSYPEDVVQLSGSRIVDGSVTYSSNGDGSINVYNVPLPGRWYGGAPSPPEGLDEGEMREELESIINNTELVYVNPGEDDAVKKLIDLINE</sequence>
<evidence type="ECO:0000313" key="3">
    <source>
        <dbReference type="Proteomes" id="UP000216475"/>
    </source>
</evidence>
<gene>
    <name evidence="2" type="ORF">CHI12_09270</name>
</gene>
<accession>A0A268HD60</accession>
<name>A0A268HD60_9BACI</name>
<evidence type="ECO:0000313" key="2">
    <source>
        <dbReference type="EMBL" id="PAE07794.1"/>
    </source>
</evidence>
<protein>
    <recommendedName>
        <fullName evidence="4">Lipoprotein</fullName>
    </recommendedName>
</protein>
<comment type="caution">
    <text evidence="2">The sequence shown here is derived from an EMBL/GenBank/DDBJ whole genome shotgun (WGS) entry which is preliminary data.</text>
</comment>
<dbReference type="EMBL" id="NPBH01000036">
    <property type="protein sequence ID" value="PAE07794.1"/>
    <property type="molecule type" value="Genomic_DNA"/>
</dbReference>
<dbReference type="AlphaFoldDB" id="A0A268HD60"/>
<feature type="compositionally biased region" description="Low complexity" evidence="1">
    <location>
        <begin position="72"/>
        <end position="81"/>
    </location>
</feature>
<feature type="compositionally biased region" description="Acidic residues" evidence="1">
    <location>
        <begin position="47"/>
        <end position="65"/>
    </location>
</feature>
<reference evidence="2 3" key="1">
    <citation type="submission" date="2017-07" db="EMBL/GenBank/DDBJ databases">
        <title>Isolation and whole genome analysis of endospore-forming bacteria from heroin.</title>
        <authorList>
            <person name="Kalinowski J."/>
            <person name="Ahrens B."/>
            <person name="Al-Dilaimi A."/>
            <person name="Winkler A."/>
            <person name="Wibberg D."/>
            <person name="Schleenbecker U."/>
            <person name="Ruckert C."/>
            <person name="Wolfel R."/>
            <person name="Grass G."/>
        </authorList>
    </citation>
    <scope>NUCLEOTIDE SEQUENCE [LARGE SCALE GENOMIC DNA]</scope>
    <source>
        <strain evidence="2 3">7509</strain>
    </source>
</reference>
<dbReference type="PROSITE" id="PS51257">
    <property type="entry name" value="PROKAR_LIPOPROTEIN"/>
    <property type="match status" value="1"/>
</dbReference>
<evidence type="ECO:0000256" key="1">
    <source>
        <dbReference type="SAM" id="MobiDB-lite"/>
    </source>
</evidence>
<feature type="region of interest" description="Disordered" evidence="1">
    <location>
        <begin position="28"/>
        <end position="109"/>
    </location>
</feature>
<dbReference type="RefSeq" id="WP_095270067.1">
    <property type="nucleotide sequence ID" value="NZ_NPBH01000036.1"/>
</dbReference>
<dbReference type="Proteomes" id="UP000216475">
    <property type="component" value="Unassembled WGS sequence"/>
</dbReference>
<organism evidence="2 3">
    <name type="scientific">Terribacillus saccharophilus</name>
    <dbReference type="NCBI Taxonomy" id="361277"/>
    <lineage>
        <taxon>Bacteria</taxon>
        <taxon>Bacillati</taxon>
        <taxon>Bacillota</taxon>
        <taxon>Bacilli</taxon>
        <taxon>Bacillales</taxon>
        <taxon>Bacillaceae</taxon>
        <taxon>Terribacillus</taxon>
    </lineage>
</organism>
<evidence type="ECO:0008006" key="4">
    <source>
        <dbReference type="Google" id="ProtNLM"/>
    </source>
</evidence>
<proteinExistence type="predicted"/>